<evidence type="ECO:0000313" key="6">
    <source>
        <dbReference type="WBParaSite" id="EN70_3843"/>
    </source>
</evidence>
<reference evidence="5" key="1">
    <citation type="submission" date="2012-04" db="EMBL/GenBank/DDBJ databases">
        <title>The Genome Sequence of Loa loa.</title>
        <authorList>
            <consortium name="The Broad Institute Genome Sequencing Platform"/>
            <consortium name="Broad Institute Genome Sequencing Center for Infectious Disease"/>
            <person name="Nutman T.B."/>
            <person name="Fink D.L."/>
            <person name="Russ C."/>
            <person name="Young S."/>
            <person name="Zeng Q."/>
            <person name="Gargeya S."/>
            <person name="Alvarado L."/>
            <person name="Berlin A."/>
            <person name="Chapman S.B."/>
            <person name="Chen Z."/>
            <person name="Freedman E."/>
            <person name="Gellesch M."/>
            <person name="Goldberg J."/>
            <person name="Griggs A."/>
            <person name="Gujja S."/>
            <person name="Heilman E.R."/>
            <person name="Heiman D."/>
            <person name="Howarth C."/>
            <person name="Mehta T."/>
            <person name="Neiman D."/>
            <person name="Pearson M."/>
            <person name="Roberts A."/>
            <person name="Saif S."/>
            <person name="Shea T."/>
            <person name="Shenoy N."/>
            <person name="Sisk P."/>
            <person name="Stolte C."/>
            <person name="Sykes S."/>
            <person name="White J."/>
            <person name="Yandava C."/>
            <person name="Haas B."/>
            <person name="Henn M.R."/>
            <person name="Nusbaum C."/>
            <person name="Birren B."/>
        </authorList>
    </citation>
    <scope>NUCLEOTIDE SEQUENCE [LARGE SCALE GENOMIC DNA]</scope>
</reference>
<dbReference type="WBParaSite" id="EN70_3843">
    <property type="protein sequence ID" value="EN70_3843"/>
    <property type="gene ID" value="EN70_3843"/>
</dbReference>
<keyword evidence="3" id="KW-0653">Protein transport</keyword>
<sequence>MGKKGKGKNRKGNQKHQHLKRLEEEAVFGSTSYHVCNESDQETSDEGNSRYSAKAVNCEACLKPKDERRHPYKPDVKEIVDLFRKKRPTVGNIQRALQLLNELVDNFESPIDEIHRQGLDVMLVQGIQYQNPTIQYYALHALSIIVIYMDEAQVKSLIPQGLLTGLTATLQSDMLFIVQEAIEVCSSIIIKSAAMRDVIAACGSLHVGELLSKYYQTISTKFARVVAIFLRDLCCSKPVPEFVLKRVASSARYLLRHEENEIRVSALGAIFEVVLNKDFTLTFEDDYVELVLRFLDSSRYNEVRAAFNIISELTKQNNRNTDAIVKAGFIRKILSILVRNSAPKFGHDACLILTSLLSNKKYIEPVLESGLVLLLLGLMDRASYCNRIFWKKGTKSYKREACRALTCMCDNIDQKNARRLADPAYLEKMCSVLTSENNDYVICSLALLNCMFKACSKERAKRRFKLATNYVRESEAFEYITEYINSQTCKIRSLADRIYSGYLINIQLSDNDEEDPEREAG</sequence>
<dbReference type="InterPro" id="IPR011989">
    <property type="entry name" value="ARM-like"/>
</dbReference>
<protein>
    <submittedName>
        <fullName evidence="6">Armadillo repeat-containing protein 5</fullName>
    </submittedName>
</protein>
<keyword evidence="2" id="KW-0813">Transport</keyword>
<evidence type="ECO:0000256" key="2">
    <source>
        <dbReference type="ARBA" id="ARBA00022448"/>
    </source>
</evidence>
<evidence type="ECO:0000256" key="4">
    <source>
        <dbReference type="SAM" id="MobiDB-lite"/>
    </source>
</evidence>
<dbReference type="SUPFAM" id="SSF48371">
    <property type="entry name" value="ARM repeat"/>
    <property type="match status" value="1"/>
</dbReference>
<accession>A0A1I7VLD0</accession>
<evidence type="ECO:0000256" key="1">
    <source>
        <dbReference type="ARBA" id="ARBA00010394"/>
    </source>
</evidence>
<feature type="compositionally biased region" description="Basic residues" evidence="4">
    <location>
        <begin position="1"/>
        <end position="19"/>
    </location>
</feature>
<dbReference type="Gene3D" id="1.25.10.10">
    <property type="entry name" value="Leucine-rich Repeat Variant"/>
    <property type="match status" value="1"/>
</dbReference>
<organism evidence="5 6">
    <name type="scientific">Loa loa</name>
    <name type="common">Eye worm</name>
    <name type="synonym">Filaria loa</name>
    <dbReference type="NCBI Taxonomy" id="7209"/>
    <lineage>
        <taxon>Eukaryota</taxon>
        <taxon>Metazoa</taxon>
        <taxon>Ecdysozoa</taxon>
        <taxon>Nematoda</taxon>
        <taxon>Chromadorea</taxon>
        <taxon>Rhabditida</taxon>
        <taxon>Spirurina</taxon>
        <taxon>Spiruromorpha</taxon>
        <taxon>Filarioidea</taxon>
        <taxon>Onchocercidae</taxon>
        <taxon>Loa</taxon>
    </lineage>
</organism>
<comment type="similarity">
    <text evidence="1">Belongs to the importin alpha family.</text>
</comment>
<reference evidence="6" key="2">
    <citation type="submission" date="2016-11" db="UniProtKB">
        <authorList>
            <consortium name="WormBaseParasite"/>
        </authorList>
    </citation>
    <scope>IDENTIFICATION</scope>
</reference>
<proteinExistence type="inferred from homology"/>
<name>A0A1I7VLD0_LOALO</name>
<evidence type="ECO:0000256" key="3">
    <source>
        <dbReference type="ARBA" id="ARBA00022927"/>
    </source>
</evidence>
<feature type="region of interest" description="Disordered" evidence="4">
    <location>
        <begin position="1"/>
        <end position="25"/>
    </location>
</feature>
<dbReference type="AlphaFoldDB" id="A0A1I7VLD0"/>
<dbReference type="GO" id="GO:0015031">
    <property type="term" value="P:protein transport"/>
    <property type="evidence" value="ECO:0007669"/>
    <property type="project" value="UniProtKB-KW"/>
</dbReference>
<keyword evidence="5" id="KW-1185">Reference proteome</keyword>
<dbReference type="Proteomes" id="UP000095285">
    <property type="component" value="Unassembled WGS sequence"/>
</dbReference>
<dbReference type="InterPro" id="IPR016024">
    <property type="entry name" value="ARM-type_fold"/>
</dbReference>
<dbReference type="eggNOG" id="KOG0166">
    <property type="taxonomic scope" value="Eukaryota"/>
</dbReference>
<dbReference type="PANTHER" id="PTHR23316">
    <property type="entry name" value="IMPORTIN ALPHA"/>
    <property type="match status" value="1"/>
</dbReference>
<evidence type="ECO:0000313" key="5">
    <source>
        <dbReference type="Proteomes" id="UP000095285"/>
    </source>
</evidence>
<dbReference type="STRING" id="7209.A0A1I7VLD0"/>